<protein>
    <submittedName>
        <fullName evidence="1">Uncharacterized protein</fullName>
    </submittedName>
</protein>
<dbReference type="EMBL" id="DXEI01000047">
    <property type="protein sequence ID" value="HIX94380.1"/>
    <property type="molecule type" value="Genomic_DNA"/>
</dbReference>
<dbReference type="InterPro" id="IPR013324">
    <property type="entry name" value="RNA_pol_sigma_r3/r4-like"/>
</dbReference>
<evidence type="ECO:0000313" key="1">
    <source>
        <dbReference type="EMBL" id="HIX94380.1"/>
    </source>
</evidence>
<gene>
    <name evidence="1" type="ORF">H9846_02875</name>
</gene>
<organism evidence="1 2">
    <name type="scientific">Candidatus Gemmiger excrementipullorum</name>
    <dbReference type="NCBI Taxonomy" id="2838610"/>
    <lineage>
        <taxon>Bacteria</taxon>
        <taxon>Bacillati</taxon>
        <taxon>Bacillota</taxon>
        <taxon>Clostridia</taxon>
        <taxon>Eubacteriales</taxon>
        <taxon>Gemmiger</taxon>
    </lineage>
</organism>
<comment type="caution">
    <text evidence="1">The sequence shown here is derived from an EMBL/GenBank/DDBJ whole genome shotgun (WGS) entry which is preliminary data.</text>
</comment>
<dbReference type="SUPFAM" id="SSF88659">
    <property type="entry name" value="Sigma3 and sigma4 domains of RNA polymerase sigma factors"/>
    <property type="match status" value="1"/>
</dbReference>
<reference evidence="1" key="1">
    <citation type="journal article" date="2021" name="PeerJ">
        <title>Extensive microbial diversity within the chicken gut microbiome revealed by metagenomics and culture.</title>
        <authorList>
            <person name="Gilroy R."/>
            <person name="Ravi A."/>
            <person name="Getino M."/>
            <person name="Pursley I."/>
            <person name="Horton D.L."/>
            <person name="Alikhan N.F."/>
            <person name="Baker D."/>
            <person name="Gharbi K."/>
            <person name="Hall N."/>
            <person name="Watson M."/>
            <person name="Adriaenssens E.M."/>
            <person name="Foster-Nyarko E."/>
            <person name="Jarju S."/>
            <person name="Secka A."/>
            <person name="Antonio M."/>
            <person name="Oren A."/>
            <person name="Chaudhuri R.R."/>
            <person name="La Ragione R."/>
            <person name="Hildebrand F."/>
            <person name="Pallen M.J."/>
        </authorList>
    </citation>
    <scope>NUCLEOTIDE SEQUENCE</scope>
    <source>
        <strain evidence="1">ChiHecec2B26-7398</strain>
    </source>
</reference>
<sequence>MTYSEKKAWLSRYQISLKREKVLEDEIEVLRSRACRVTPALTGMPGGPSDGQSLPRAVESIQQAQQDLRDQIAQCESIRREIVEVIAHQVTDPLDNEILCRRYLCGQKWEKIAVELNYAYQYVCQRHKRAIAKLLIESYIDQR</sequence>
<accession>A0A9D1Y2V4</accession>
<evidence type="ECO:0000313" key="2">
    <source>
        <dbReference type="Proteomes" id="UP000886751"/>
    </source>
</evidence>
<dbReference type="Proteomes" id="UP000886751">
    <property type="component" value="Unassembled WGS sequence"/>
</dbReference>
<name>A0A9D1Y2V4_9FIRM</name>
<reference evidence="1" key="2">
    <citation type="submission" date="2021-04" db="EMBL/GenBank/DDBJ databases">
        <authorList>
            <person name="Gilroy R."/>
        </authorList>
    </citation>
    <scope>NUCLEOTIDE SEQUENCE</scope>
    <source>
        <strain evidence="1">ChiHecec2B26-7398</strain>
    </source>
</reference>
<proteinExistence type="predicted"/>
<dbReference type="AlphaFoldDB" id="A0A9D1Y2V4"/>